<dbReference type="EMBL" id="PGCI01000120">
    <property type="protein sequence ID" value="PLW39026.1"/>
    <property type="molecule type" value="Genomic_DNA"/>
</dbReference>
<reference evidence="2 3" key="1">
    <citation type="submission" date="2017-11" db="EMBL/GenBank/DDBJ databases">
        <title>De novo assembly and phasing of dikaryotic genomes from two isolates of Puccinia coronata f. sp. avenae, the causal agent of oat crown rust.</title>
        <authorList>
            <person name="Miller M.E."/>
            <person name="Zhang Y."/>
            <person name="Omidvar V."/>
            <person name="Sperschneider J."/>
            <person name="Schwessinger B."/>
            <person name="Raley C."/>
            <person name="Palmer J.M."/>
            <person name="Garnica D."/>
            <person name="Upadhyaya N."/>
            <person name="Rathjen J."/>
            <person name="Taylor J.M."/>
            <person name="Park R.F."/>
            <person name="Dodds P.N."/>
            <person name="Hirsch C.D."/>
            <person name="Kianian S.F."/>
            <person name="Figueroa M."/>
        </authorList>
    </citation>
    <scope>NUCLEOTIDE SEQUENCE [LARGE SCALE GENOMIC DNA]</scope>
    <source>
        <strain evidence="2">12SD80</strain>
    </source>
</reference>
<name>A0A2N5UN06_9BASI</name>
<dbReference type="AlphaFoldDB" id="A0A2N5UN06"/>
<proteinExistence type="predicted"/>
<evidence type="ECO:0000313" key="2">
    <source>
        <dbReference type="EMBL" id="PLW39026.1"/>
    </source>
</evidence>
<sequence length="319" mass="35048">MAKLSDLPPELVHSIIHHIWCSEPSASQNPADQHHMLDHTPINCAAEPKPRPHQERTPNFKSTAGTGDSPYRPPKSLEVSWPQGRPVDSLNPAATRSIPTLLNCVIQTMILTNYNLDKLELSNLLKSCGNSMHTPKIANLGFPHHDYDRQALFRVLQECTSFNLEYLILESTNSRESFSDPTSDDPLTSPGLLDTVFNHPTALKNLKTLSFMGTVATGRLFECLLKSMVELAWEYCHLPLSALVKALSSAGGAENSLPNLKCCSVRSRYGWEPEEELVVKTALEMQGACFPQQLGPEVWLADLVGCDGGTRAGGRGAHV</sequence>
<accession>A0A2N5UN06</accession>
<organism evidence="2 3">
    <name type="scientific">Puccinia coronata f. sp. avenae</name>
    <dbReference type="NCBI Taxonomy" id="200324"/>
    <lineage>
        <taxon>Eukaryota</taxon>
        <taxon>Fungi</taxon>
        <taxon>Dikarya</taxon>
        <taxon>Basidiomycota</taxon>
        <taxon>Pucciniomycotina</taxon>
        <taxon>Pucciniomycetes</taxon>
        <taxon>Pucciniales</taxon>
        <taxon>Pucciniaceae</taxon>
        <taxon>Puccinia</taxon>
    </lineage>
</organism>
<dbReference type="Proteomes" id="UP000235392">
    <property type="component" value="Unassembled WGS sequence"/>
</dbReference>
<evidence type="ECO:0000313" key="3">
    <source>
        <dbReference type="Proteomes" id="UP000235392"/>
    </source>
</evidence>
<gene>
    <name evidence="2" type="ORF">PCASD_08461</name>
</gene>
<feature type="compositionally biased region" description="Basic and acidic residues" evidence="1">
    <location>
        <begin position="48"/>
        <end position="58"/>
    </location>
</feature>
<comment type="caution">
    <text evidence="2">The sequence shown here is derived from an EMBL/GenBank/DDBJ whole genome shotgun (WGS) entry which is preliminary data.</text>
</comment>
<protein>
    <submittedName>
        <fullName evidence="2">Uncharacterized protein</fullName>
    </submittedName>
</protein>
<evidence type="ECO:0000256" key="1">
    <source>
        <dbReference type="SAM" id="MobiDB-lite"/>
    </source>
</evidence>
<feature type="region of interest" description="Disordered" evidence="1">
    <location>
        <begin position="42"/>
        <end position="84"/>
    </location>
</feature>